<dbReference type="Gene3D" id="1.10.510.10">
    <property type="entry name" value="Transferase(Phosphotransferase) domain 1"/>
    <property type="match status" value="1"/>
</dbReference>
<evidence type="ECO:0000313" key="2">
    <source>
        <dbReference type="Proteomes" id="UP000092695"/>
    </source>
</evidence>
<dbReference type="InterPro" id="IPR011009">
    <property type="entry name" value="Kinase-like_dom_sf"/>
</dbReference>
<keyword evidence="1" id="KW-0723">Serine/threonine-protein kinase</keyword>
<evidence type="ECO:0000313" key="1">
    <source>
        <dbReference type="EMBL" id="ANO51822.1"/>
    </source>
</evidence>
<dbReference type="EMBL" id="CP016268">
    <property type="protein sequence ID" value="ANO51822.1"/>
    <property type="molecule type" value="Genomic_DNA"/>
</dbReference>
<reference evidence="1 2" key="1">
    <citation type="submission" date="2016-06" db="EMBL/GenBank/DDBJ databases">
        <title>Complete genome sequence of a deep-branching marine Gamma Proteobacterium Woeseia oceani type strain XK5.</title>
        <authorList>
            <person name="Mu D."/>
            <person name="Du Z."/>
        </authorList>
    </citation>
    <scope>NUCLEOTIDE SEQUENCE [LARGE SCALE GENOMIC DNA]</scope>
    <source>
        <strain evidence="1 2">XK5</strain>
    </source>
</reference>
<dbReference type="Proteomes" id="UP000092695">
    <property type="component" value="Chromosome"/>
</dbReference>
<accession>A0A193LH40</accession>
<sequence>MMPRQDDKLLKRDLFGEVRLQYSDSGPRIIRDVSSAPLWTRWVARRLMAREARTLAATDGLSGVPELLHSDDDVLLRSYLNGKPMQVARPAHPDYFRNALHLLRRLHSLGVVHNDLAKEPNWLVTPEGQPAVIDFQLAWYSPQRGRLFRLLAREDLRHMLKHKRTYLPHRLTSRERAILDSPSLLARVWKATGKRVYLFVTRRLLGWADREGAGDRIRRN</sequence>
<dbReference type="KEGG" id="woc:BA177_11980"/>
<dbReference type="SUPFAM" id="SSF56112">
    <property type="entry name" value="Protein kinase-like (PK-like)"/>
    <property type="match status" value="1"/>
</dbReference>
<keyword evidence="2" id="KW-1185">Reference proteome</keyword>
<dbReference type="STRING" id="1548547.BA177_11980"/>
<name>A0A193LH40_9GAMM</name>
<keyword evidence="1" id="KW-0418">Kinase</keyword>
<dbReference type="RefSeq" id="WP_068616505.1">
    <property type="nucleotide sequence ID" value="NZ_CP016268.1"/>
</dbReference>
<gene>
    <name evidence="1" type="ORF">BA177_11980</name>
</gene>
<keyword evidence="1" id="KW-0808">Transferase</keyword>
<proteinExistence type="predicted"/>
<organism evidence="1 2">
    <name type="scientific">Woeseia oceani</name>
    <dbReference type="NCBI Taxonomy" id="1548547"/>
    <lineage>
        <taxon>Bacteria</taxon>
        <taxon>Pseudomonadati</taxon>
        <taxon>Pseudomonadota</taxon>
        <taxon>Gammaproteobacteria</taxon>
        <taxon>Woeseiales</taxon>
        <taxon>Woeseiaceae</taxon>
        <taxon>Woeseia</taxon>
    </lineage>
</organism>
<dbReference type="GO" id="GO:0004674">
    <property type="term" value="F:protein serine/threonine kinase activity"/>
    <property type="evidence" value="ECO:0007669"/>
    <property type="project" value="UniProtKB-KW"/>
</dbReference>
<dbReference type="AlphaFoldDB" id="A0A193LH40"/>
<protein>
    <submittedName>
        <fullName evidence="1">Serine/threonine protein kinase</fullName>
    </submittedName>
</protein>